<dbReference type="PANTHER" id="PTHR38600:SF1">
    <property type="entry name" value="TRANSCRIPTIONAL REGULATORY PROTEIN"/>
    <property type="match status" value="1"/>
</dbReference>
<dbReference type="Gene3D" id="1.10.10.10">
    <property type="entry name" value="Winged helix-like DNA-binding domain superfamily/Winged helix DNA-binding domain"/>
    <property type="match status" value="1"/>
</dbReference>
<organism evidence="2 3">
    <name type="scientific">Labrys neptuniae</name>
    <dbReference type="NCBI Taxonomy" id="376174"/>
    <lineage>
        <taxon>Bacteria</taxon>
        <taxon>Pseudomonadati</taxon>
        <taxon>Pseudomonadota</taxon>
        <taxon>Alphaproteobacteria</taxon>
        <taxon>Hyphomicrobiales</taxon>
        <taxon>Xanthobacteraceae</taxon>
        <taxon>Labrys</taxon>
    </lineage>
</organism>
<dbReference type="PANTHER" id="PTHR38600">
    <property type="entry name" value="TRANSCRIPTIONAL REGULATORY PROTEIN"/>
    <property type="match status" value="1"/>
</dbReference>
<name>A0ABV3PH39_9HYPH</name>
<dbReference type="RefSeq" id="WP_367623163.1">
    <property type="nucleotide sequence ID" value="NZ_JBFNQD010000001.1"/>
</dbReference>
<evidence type="ECO:0000313" key="3">
    <source>
        <dbReference type="Proteomes" id="UP001555786"/>
    </source>
</evidence>
<dbReference type="SMART" id="SM00418">
    <property type="entry name" value="HTH_ARSR"/>
    <property type="match status" value="1"/>
</dbReference>
<dbReference type="InterPro" id="IPR011991">
    <property type="entry name" value="ArsR-like_HTH"/>
</dbReference>
<keyword evidence="3" id="KW-1185">Reference proteome</keyword>
<evidence type="ECO:0000313" key="2">
    <source>
        <dbReference type="EMBL" id="MEW9304934.1"/>
    </source>
</evidence>
<dbReference type="SUPFAM" id="SSF46785">
    <property type="entry name" value="Winged helix' DNA-binding domain"/>
    <property type="match status" value="1"/>
</dbReference>
<comment type="caution">
    <text evidence="2">The sequence shown here is derived from an EMBL/GenBank/DDBJ whole genome shotgun (WGS) entry which is preliminary data.</text>
</comment>
<gene>
    <name evidence="2" type="ORF">ABXS05_05255</name>
</gene>
<dbReference type="Proteomes" id="UP001555786">
    <property type="component" value="Unassembled WGS sequence"/>
</dbReference>
<dbReference type="PRINTS" id="PR00778">
    <property type="entry name" value="HTHARSR"/>
</dbReference>
<dbReference type="InterPro" id="IPR036388">
    <property type="entry name" value="WH-like_DNA-bd_sf"/>
</dbReference>
<accession>A0ABV3PH39</accession>
<reference evidence="2 3" key="1">
    <citation type="submission" date="2024-07" db="EMBL/GenBank/DDBJ databases">
        <title>Description of Labrys sedimenti sp. nov., isolated from a diclofenac-degrading enrichment culture.</title>
        <authorList>
            <person name="Tancsics A."/>
            <person name="Csepanyi A."/>
        </authorList>
    </citation>
    <scope>NUCLEOTIDE SEQUENCE [LARGE SCALE GENOMIC DNA]</scope>
    <source>
        <strain evidence="2 3">LMG 23578</strain>
    </source>
</reference>
<feature type="domain" description="HTH arsR-type" evidence="1">
    <location>
        <begin position="6"/>
        <end position="100"/>
    </location>
</feature>
<dbReference type="PROSITE" id="PS50987">
    <property type="entry name" value="HTH_ARSR_2"/>
    <property type="match status" value="1"/>
</dbReference>
<dbReference type="InterPro" id="IPR001845">
    <property type="entry name" value="HTH_ArsR_DNA-bd_dom"/>
</dbReference>
<dbReference type="EMBL" id="JBFNQD010000001">
    <property type="protein sequence ID" value="MEW9304934.1"/>
    <property type="molecule type" value="Genomic_DNA"/>
</dbReference>
<proteinExistence type="predicted"/>
<dbReference type="InterPro" id="IPR036390">
    <property type="entry name" value="WH_DNA-bd_sf"/>
</dbReference>
<dbReference type="CDD" id="cd00090">
    <property type="entry name" value="HTH_ARSR"/>
    <property type="match status" value="1"/>
</dbReference>
<evidence type="ECO:0000259" key="1">
    <source>
        <dbReference type="PROSITE" id="PS50987"/>
    </source>
</evidence>
<sequence length="112" mass="12250">MSRLDIAPPTQDHAATFAALGDPTRLSLLGRLSSGQAQSIAKLSTDTRLTRQAITKHLHVLEGAGLVSSLRVGRETQFAYRPEQIEAARSYLDEVSAQWDAAFARLKAFVEK</sequence>
<dbReference type="Pfam" id="PF12840">
    <property type="entry name" value="HTH_20"/>
    <property type="match status" value="1"/>
</dbReference>
<protein>
    <submittedName>
        <fullName evidence="2">Helix-turn-helix transcriptional regulator</fullName>
    </submittedName>
</protein>